<name>A0A9N9HA74_9GLOM</name>
<dbReference type="EMBL" id="CAJVPZ010014554">
    <property type="protein sequence ID" value="CAG8658594.1"/>
    <property type="molecule type" value="Genomic_DNA"/>
</dbReference>
<protein>
    <submittedName>
        <fullName evidence="1">1347_t:CDS:1</fullName>
    </submittedName>
</protein>
<dbReference type="Proteomes" id="UP000789396">
    <property type="component" value="Unassembled WGS sequence"/>
</dbReference>
<proteinExistence type="predicted"/>
<accession>A0A9N9HA74</accession>
<evidence type="ECO:0000313" key="2">
    <source>
        <dbReference type="Proteomes" id="UP000789396"/>
    </source>
</evidence>
<organism evidence="1 2">
    <name type="scientific">Racocetra fulgida</name>
    <dbReference type="NCBI Taxonomy" id="60492"/>
    <lineage>
        <taxon>Eukaryota</taxon>
        <taxon>Fungi</taxon>
        <taxon>Fungi incertae sedis</taxon>
        <taxon>Mucoromycota</taxon>
        <taxon>Glomeromycotina</taxon>
        <taxon>Glomeromycetes</taxon>
        <taxon>Diversisporales</taxon>
        <taxon>Gigasporaceae</taxon>
        <taxon>Racocetra</taxon>
    </lineage>
</organism>
<dbReference type="AlphaFoldDB" id="A0A9N9HA74"/>
<reference evidence="1" key="1">
    <citation type="submission" date="2021-06" db="EMBL/GenBank/DDBJ databases">
        <authorList>
            <person name="Kallberg Y."/>
            <person name="Tangrot J."/>
            <person name="Rosling A."/>
        </authorList>
    </citation>
    <scope>NUCLEOTIDE SEQUENCE</scope>
    <source>
        <strain evidence="1">IN212</strain>
    </source>
</reference>
<gene>
    <name evidence="1" type="ORF">RFULGI_LOCUS8756</name>
</gene>
<sequence>IIITLSTMSTNESDYTAVDVPENGERLCFAISPEGDFVVDFGKIPTYNNLL</sequence>
<keyword evidence="2" id="KW-1185">Reference proteome</keyword>
<evidence type="ECO:0000313" key="1">
    <source>
        <dbReference type="EMBL" id="CAG8658594.1"/>
    </source>
</evidence>
<feature type="non-terminal residue" evidence="1">
    <location>
        <position position="1"/>
    </location>
</feature>
<comment type="caution">
    <text evidence="1">The sequence shown here is derived from an EMBL/GenBank/DDBJ whole genome shotgun (WGS) entry which is preliminary data.</text>
</comment>